<accession>A0A0R3TAL2</accession>
<keyword evidence="5" id="KW-1185">Reference proteome</keyword>
<sequence>MSEGKDEPKKEPVWKTIHLDGNRKRCFFARDEFYDCVRRVNYQKMENPIDEIDYSECREYRKYYRLRCPGSWIELFDRRNGFIPGTDVEGEN</sequence>
<dbReference type="SUPFAM" id="SSF47694">
    <property type="entry name" value="Cytochrome c oxidase subunit h"/>
    <property type="match status" value="1"/>
</dbReference>
<proteinExistence type="predicted"/>
<dbReference type="OrthoDB" id="16284at2759"/>
<protein>
    <submittedName>
        <fullName evidence="6">Cytochrome c oxidase subunit</fullName>
    </submittedName>
</protein>
<comment type="subcellular location">
    <subcellularLocation>
        <location evidence="1">Mitochondrion</location>
    </subcellularLocation>
</comment>
<reference evidence="6" key="1">
    <citation type="submission" date="2017-02" db="UniProtKB">
        <authorList>
            <consortium name="WormBaseParasite"/>
        </authorList>
    </citation>
    <scope>IDENTIFICATION</scope>
</reference>
<dbReference type="InterPro" id="IPR048280">
    <property type="entry name" value="COX6B-like"/>
</dbReference>
<evidence type="ECO:0000313" key="6">
    <source>
        <dbReference type="WBParaSite" id="HNAJ_0000410101-mRNA-1"/>
    </source>
</evidence>
<keyword evidence="3" id="KW-1015">Disulfide bond</keyword>
<organism evidence="6">
    <name type="scientific">Rodentolepis nana</name>
    <name type="common">Dwarf tapeworm</name>
    <name type="synonym">Hymenolepis nana</name>
    <dbReference type="NCBI Taxonomy" id="102285"/>
    <lineage>
        <taxon>Eukaryota</taxon>
        <taxon>Metazoa</taxon>
        <taxon>Spiralia</taxon>
        <taxon>Lophotrochozoa</taxon>
        <taxon>Platyhelminthes</taxon>
        <taxon>Cestoda</taxon>
        <taxon>Eucestoda</taxon>
        <taxon>Cyclophyllidea</taxon>
        <taxon>Hymenolepididae</taxon>
        <taxon>Rodentolepis</taxon>
    </lineage>
</organism>
<dbReference type="PROSITE" id="PS51808">
    <property type="entry name" value="CHCH"/>
    <property type="match status" value="1"/>
</dbReference>
<dbReference type="Gene3D" id="1.10.10.140">
    <property type="entry name" value="Cytochrome c oxidase, subunit VIb"/>
    <property type="match status" value="1"/>
</dbReference>
<reference evidence="4 5" key="2">
    <citation type="submission" date="2018-11" db="EMBL/GenBank/DDBJ databases">
        <authorList>
            <consortium name="Pathogen Informatics"/>
        </authorList>
    </citation>
    <scope>NUCLEOTIDE SEQUENCE [LARGE SCALE GENOMIC DNA]</scope>
</reference>
<dbReference type="InterPro" id="IPR036549">
    <property type="entry name" value="CX6/COA6-like_sf"/>
</dbReference>
<evidence type="ECO:0000313" key="4">
    <source>
        <dbReference type="EMBL" id="VDN99958.1"/>
    </source>
</evidence>
<dbReference type="WBParaSite" id="HNAJ_0000410101-mRNA-1">
    <property type="protein sequence ID" value="HNAJ_0000410101-mRNA-1"/>
    <property type="gene ID" value="HNAJ_0000410101"/>
</dbReference>
<name>A0A0R3TAL2_RODNA</name>
<evidence type="ECO:0000256" key="3">
    <source>
        <dbReference type="ARBA" id="ARBA00023157"/>
    </source>
</evidence>
<evidence type="ECO:0000256" key="1">
    <source>
        <dbReference type="ARBA" id="ARBA00004173"/>
    </source>
</evidence>
<dbReference type="EMBL" id="UZAE01002683">
    <property type="protein sequence ID" value="VDN99958.1"/>
    <property type="molecule type" value="Genomic_DNA"/>
</dbReference>
<evidence type="ECO:0000313" key="5">
    <source>
        <dbReference type="Proteomes" id="UP000278807"/>
    </source>
</evidence>
<dbReference type="Pfam" id="PF02297">
    <property type="entry name" value="COX6B"/>
    <property type="match status" value="1"/>
</dbReference>
<dbReference type="GO" id="GO:0005739">
    <property type="term" value="C:mitochondrion"/>
    <property type="evidence" value="ECO:0007669"/>
    <property type="project" value="UniProtKB-SubCell"/>
</dbReference>
<gene>
    <name evidence="4" type="ORF">HNAJ_LOCUS4099</name>
</gene>
<keyword evidence="2" id="KW-0496">Mitochondrion</keyword>
<dbReference type="Proteomes" id="UP000278807">
    <property type="component" value="Unassembled WGS sequence"/>
</dbReference>
<evidence type="ECO:0000256" key="2">
    <source>
        <dbReference type="ARBA" id="ARBA00023128"/>
    </source>
</evidence>
<dbReference type="AlphaFoldDB" id="A0A0R3TAL2"/>